<dbReference type="InterPro" id="IPR012677">
    <property type="entry name" value="Nucleotide-bd_a/b_plait_sf"/>
</dbReference>
<keyword evidence="3" id="KW-0862">Zinc</keyword>
<dbReference type="InterPro" id="IPR013083">
    <property type="entry name" value="Znf_RING/FYVE/PHD"/>
</dbReference>
<keyword evidence="8" id="KW-1185">Reference proteome</keyword>
<feature type="region of interest" description="Disordered" evidence="5">
    <location>
        <begin position="657"/>
        <end position="691"/>
    </location>
</feature>
<feature type="region of interest" description="Disordered" evidence="5">
    <location>
        <begin position="1"/>
        <end position="87"/>
    </location>
</feature>
<dbReference type="Gene3D" id="3.30.40.10">
    <property type="entry name" value="Zinc/RING finger domain, C3HC4 (zinc finger)"/>
    <property type="match status" value="1"/>
</dbReference>
<dbReference type="SMART" id="SM00184">
    <property type="entry name" value="RING"/>
    <property type="match status" value="1"/>
</dbReference>
<evidence type="ECO:0000256" key="3">
    <source>
        <dbReference type="ARBA" id="ARBA00022833"/>
    </source>
</evidence>
<keyword evidence="1" id="KW-0479">Metal-binding</keyword>
<dbReference type="GO" id="GO:0008270">
    <property type="term" value="F:zinc ion binding"/>
    <property type="evidence" value="ECO:0007669"/>
    <property type="project" value="UniProtKB-KW"/>
</dbReference>
<dbReference type="EMBL" id="JASBNA010000032">
    <property type="protein sequence ID" value="KAK7683219.1"/>
    <property type="molecule type" value="Genomic_DNA"/>
</dbReference>
<dbReference type="InterPro" id="IPR035979">
    <property type="entry name" value="RBD_domain_sf"/>
</dbReference>
<dbReference type="InterPro" id="IPR001841">
    <property type="entry name" value="Znf_RING"/>
</dbReference>
<evidence type="ECO:0000256" key="4">
    <source>
        <dbReference type="PROSITE-ProRule" id="PRU00175"/>
    </source>
</evidence>
<keyword evidence="2 4" id="KW-0863">Zinc-finger</keyword>
<dbReference type="Proteomes" id="UP001385951">
    <property type="component" value="Unassembled WGS sequence"/>
</dbReference>
<comment type="caution">
    <text evidence="7">The sequence shown here is derived from an EMBL/GenBank/DDBJ whole genome shotgun (WGS) entry which is preliminary data.</text>
</comment>
<evidence type="ECO:0000256" key="2">
    <source>
        <dbReference type="ARBA" id="ARBA00022771"/>
    </source>
</evidence>
<name>A0AAW0FUN9_9APHY</name>
<dbReference type="PROSITE" id="PS50089">
    <property type="entry name" value="ZF_RING_2"/>
    <property type="match status" value="1"/>
</dbReference>
<accession>A0AAW0FUN9</accession>
<dbReference type="SUPFAM" id="SSF54928">
    <property type="entry name" value="RNA-binding domain, RBD"/>
    <property type="match status" value="1"/>
</dbReference>
<organism evidence="7 8">
    <name type="scientific">Cerrena zonata</name>
    <dbReference type="NCBI Taxonomy" id="2478898"/>
    <lineage>
        <taxon>Eukaryota</taxon>
        <taxon>Fungi</taxon>
        <taxon>Dikarya</taxon>
        <taxon>Basidiomycota</taxon>
        <taxon>Agaricomycotina</taxon>
        <taxon>Agaricomycetes</taxon>
        <taxon>Polyporales</taxon>
        <taxon>Cerrenaceae</taxon>
        <taxon>Cerrena</taxon>
    </lineage>
</organism>
<reference evidence="7 8" key="1">
    <citation type="submission" date="2022-09" db="EMBL/GenBank/DDBJ databases">
        <authorList>
            <person name="Palmer J.M."/>
        </authorList>
    </citation>
    <scope>NUCLEOTIDE SEQUENCE [LARGE SCALE GENOMIC DNA]</scope>
    <source>
        <strain evidence="7 8">DSM 7382</strain>
    </source>
</reference>
<evidence type="ECO:0000313" key="8">
    <source>
        <dbReference type="Proteomes" id="UP001385951"/>
    </source>
</evidence>
<dbReference type="PROSITE" id="PS00518">
    <property type="entry name" value="ZF_RING_1"/>
    <property type="match status" value="1"/>
</dbReference>
<protein>
    <recommendedName>
        <fullName evidence="6">RING-type domain-containing protein</fullName>
    </recommendedName>
</protein>
<evidence type="ECO:0000256" key="1">
    <source>
        <dbReference type="ARBA" id="ARBA00022723"/>
    </source>
</evidence>
<dbReference type="AlphaFoldDB" id="A0AAW0FUN9"/>
<gene>
    <name evidence="7" type="ORF">QCA50_013892</name>
</gene>
<feature type="compositionally biased region" description="Low complexity" evidence="5">
    <location>
        <begin position="658"/>
        <end position="676"/>
    </location>
</feature>
<sequence>MPKHSSSFPYIPASAPTSPAVTRKSERNPPATPQRSLPRPSVRHFQSPYTPITTLSTPYTPISLRSAPSSNGSSLATPASATGNNRRLSLNLSPEVSFQAKTASKKSLADIADNWRNRANENGIKVESSEDSQYLDDDEAELDNSSFFSDDKVLLPAPFLSTQRRARAFSHAPAPVHSPLSQIPNPSQFSTPGRMTMAQTLALSPAFLNTPPSNPALVNKFRLRGSVTDPAQPRRRATFGQLQNRDLCDIDEDEYTPYPQVYPSVASQTLPLAFQDSFDYSNMSDSFSFFNNIPETYEEIKPVTVPETEPSLSCSVCGQANGVLALLDPCSHPLCSACLTSALNIVGEKDMECAVCNAKVDDFKLQNFGGVPATKPKPQRVNEGAYNQNFAFMDNGFEDFIDRAQGASTPIAGTRSSRRKSGKADESVVLRIDNVPWDITPPVIAAWLKHPVDRVHVLLDRKGKTLSHAYAEMRSPDAAKAALRGTQNSVLGRGKRARGVTVTRSNQEELMRALFPSWQGNFDGTRPSLAGLNNEHVISTLQQGLISDSEMKALLHLIKSPDSHFLKVPSLPFHSLMSILSKFPTDEDSRVFWSSSLRDSMYDITHAAVEVLLTRVEDNPFSEWAGLLAQLLRSAMDCHAFTAEQMGRLSDIVETVLPQSTSSPRSSRTATRTPDSMQFTPELESPPPIRISNGKVNDIHQVYDGEENIPDFGDIAKEFGVEAHLVEALAHRLSRLS</sequence>
<dbReference type="Gene3D" id="3.30.70.330">
    <property type="match status" value="1"/>
</dbReference>
<feature type="compositionally biased region" description="Polar residues" evidence="5">
    <location>
        <begin position="66"/>
        <end position="87"/>
    </location>
</feature>
<dbReference type="SUPFAM" id="SSF57850">
    <property type="entry name" value="RING/U-box"/>
    <property type="match status" value="1"/>
</dbReference>
<dbReference type="GO" id="GO:0003676">
    <property type="term" value="F:nucleic acid binding"/>
    <property type="evidence" value="ECO:0007669"/>
    <property type="project" value="InterPro"/>
</dbReference>
<dbReference type="InterPro" id="IPR017907">
    <property type="entry name" value="Znf_RING_CS"/>
</dbReference>
<evidence type="ECO:0000256" key="5">
    <source>
        <dbReference type="SAM" id="MobiDB-lite"/>
    </source>
</evidence>
<feature type="compositionally biased region" description="Polar residues" evidence="5">
    <location>
        <begin position="47"/>
        <end position="60"/>
    </location>
</feature>
<evidence type="ECO:0000259" key="6">
    <source>
        <dbReference type="PROSITE" id="PS50089"/>
    </source>
</evidence>
<feature type="domain" description="RING-type" evidence="6">
    <location>
        <begin position="314"/>
        <end position="357"/>
    </location>
</feature>
<evidence type="ECO:0000313" key="7">
    <source>
        <dbReference type="EMBL" id="KAK7683219.1"/>
    </source>
</evidence>
<proteinExistence type="predicted"/>